<evidence type="ECO:0000313" key="6">
    <source>
        <dbReference type="Proteomes" id="UP001218071"/>
    </source>
</evidence>
<reference evidence="5 6" key="1">
    <citation type="submission" date="2020-10" db="EMBL/GenBank/DDBJ databases">
        <title>Complete genome sequence of Corynebacterium jeddahense DSM 45997, type strain of Corynebacterium jeddahense.</title>
        <authorList>
            <person name="Busche T."/>
            <person name="Kalinowski J."/>
            <person name="Ruckert C."/>
        </authorList>
    </citation>
    <scope>NUCLEOTIDE SEQUENCE [LARGE SCALE GENOMIC DNA]</scope>
    <source>
        <strain evidence="5 6">DSM 45997</strain>
    </source>
</reference>
<feature type="domain" description="Bacterial bifunctional deaminase-reductase C-terminal" evidence="4">
    <location>
        <begin position="41"/>
        <end position="223"/>
    </location>
</feature>
<dbReference type="InterPro" id="IPR050765">
    <property type="entry name" value="Riboflavin_Biosynth_HTPR"/>
</dbReference>
<evidence type="ECO:0000256" key="1">
    <source>
        <dbReference type="ARBA" id="ARBA00005104"/>
    </source>
</evidence>
<dbReference type="PANTHER" id="PTHR38011">
    <property type="entry name" value="DIHYDROFOLATE REDUCTASE FAMILY PROTEIN (AFU_ORTHOLOGUE AFUA_8G06820)"/>
    <property type="match status" value="1"/>
</dbReference>
<dbReference type="InterPro" id="IPR002734">
    <property type="entry name" value="RibDG_C"/>
</dbReference>
<accession>A0ABY7UKB5</accession>
<evidence type="ECO:0000256" key="3">
    <source>
        <dbReference type="ARBA" id="ARBA00023002"/>
    </source>
</evidence>
<dbReference type="Pfam" id="PF01872">
    <property type="entry name" value="RibD_C"/>
    <property type="match status" value="1"/>
</dbReference>
<sequence length="258" mass="27542">MTHSATRPCPDSIDPAELIGQVRPVGEPELRLMGISALTGAATSDGTSSGLGNDTDFALLNALRVWSDAVLVGAETARKENYFGVKVSEQQRREREAAGQQPVPPIVVVSRSLDFDTDTQLITDTAVAPVFTVPNAALDGGDIAARADAIRRAGGEILPVGGDSLAAVVGALRERGHARIVCEGGPSVNTQLVEQDLVDVFHYTISPLAVQPSAVRLFGESDETCERRFELEAVHCTSDSLLFCRYRSGRDSSPQRTR</sequence>
<evidence type="ECO:0000259" key="4">
    <source>
        <dbReference type="Pfam" id="PF01872"/>
    </source>
</evidence>
<name>A0ABY7UKB5_9CORY</name>
<keyword evidence="3" id="KW-0560">Oxidoreductase</keyword>
<dbReference type="InterPro" id="IPR024072">
    <property type="entry name" value="DHFR-like_dom_sf"/>
</dbReference>
<evidence type="ECO:0000256" key="2">
    <source>
        <dbReference type="ARBA" id="ARBA00022857"/>
    </source>
</evidence>
<dbReference type="RefSeq" id="WP_042409335.1">
    <property type="nucleotide sequence ID" value="NZ_CBYN010000118.1"/>
</dbReference>
<comment type="pathway">
    <text evidence="1">Cofactor biosynthesis; riboflavin biosynthesis.</text>
</comment>
<keyword evidence="2" id="KW-0521">NADP</keyword>
<keyword evidence="6" id="KW-1185">Reference proteome</keyword>
<dbReference type="Proteomes" id="UP001218071">
    <property type="component" value="Chromosome"/>
</dbReference>
<dbReference type="NCBIfam" id="NF010663">
    <property type="entry name" value="PRK14059.1-1"/>
    <property type="match status" value="1"/>
</dbReference>
<organism evidence="5 6">
    <name type="scientific">Corynebacterium jeddahense</name>
    <dbReference type="NCBI Taxonomy" id="1414719"/>
    <lineage>
        <taxon>Bacteria</taxon>
        <taxon>Bacillati</taxon>
        <taxon>Actinomycetota</taxon>
        <taxon>Actinomycetes</taxon>
        <taxon>Mycobacteriales</taxon>
        <taxon>Corynebacteriaceae</taxon>
        <taxon>Corynebacterium</taxon>
    </lineage>
</organism>
<evidence type="ECO:0000313" key="5">
    <source>
        <dbReference type="EMBL" id="WCZ39047.1"/>
    </source>
</evidence>
<proteinExistence type="predicted"/>
<dbReference type="PANTHER" id="PTHR38011:SF7">
    <property type="entry name" value="2,5-DIAMINO-6-RIBOSYLAMINO-4(3H)-PYRIMIDINONE 5'-PHOSPHATE REDUCTASE"/>
    <property type="match status" value="1"/>
</dbReference>
<protein>
    <submittedName>
        <fullName evidence="5">5-amino-6-(5-phosphoribosylamino)uracil reductase</fullName>
    </submittedName>
</protein>
<gene>
    <name evidence="5" type="ORF">CJEDD_07270</name>
</gene>
<dbReference type="Gene3D" id="3.40.430.10">
    <property type="entry name" value="Dihydrofolate Reductase, subunit A"/>
    <property type="match status" value="1"/>
</dbReference>
<dbReference type="SUPFAM" id="SSF53597">
    <property type="entry name" value="Dihydrofolate reductase-like"/>
    <property type="match status" value="1"/>
</dbReference>
<dbReference type="EMBL" id="CP063194">
    <property type="protein sequence ID" value="WCZ39047.1"/>
    <property type="molecule type" value="Genomic_DNA"/>
</dbReference>